<dbReference type="Gene3D" id="1.10.10.10">
    <property type="entry name" value="Winged helix-like DNA-binding domain superfamily/Winged helix DNA-binding domain"/>
    <property type="match status" value="1"/>
</dbReference>
<evidence type="ECO:0000313" key="3">
    <source>
        <dbReference type="Proteomes" id="UP000078046"/>
    </source>
</evidence>
<proteinExistence type="predicted"/>
<sequence length="54" mass="6101">MHNPESYGKSKSPGRPKKLTSRMESHIIRGASSGQYTARDIMQNLELDVKLRTV</sequence>
<organism evidence="2 3">
    <name type="scientific">Intoshia linei</name>
    <dbReference type="NCBI Taxonomy" id="1819745"/>
    <lineage>
        <taxon>Eukaryota</taxon>
        <taxon>Metazoa</taxon>
        <taxon>Spiralia</taxon>
        <taxon>Lophotrochozoa</taxon>
        <taxon>Mesozoa</taxon>
        <taxon>Orthonectida</taxon>
        <taxon>Rhopaluridae</taxon>
        <taxon>Intoshia</taxon>
    </lineage>
</organism>
<reference evidence="2 3" key="1">
    <citation type="submission" date="2016-04" db="EMBL/GenBank/DDBJ databases">
        <title>The genome of Intoshia linei affirms orthonectids as highly simplified spiralians.</title>
        <authorList>
            <person name="Mikhailov K.V."/>
            <person name="Slusarev G.S."/>
            <person name="Nikitin M.A."/>
            <person name="Logacheva M.D."/>
            <person name="Penin A."/>
            <person name="Aleoshin V."/>
            <person name="Panchin Y.V."/>
        </authorList>
    </citation>
    <scope>NUCLEOTIDE SEQUENCE [LARGE SCALE GENOMIC DNA]</scope>
    <source>
        <strain evidence="2">Intl2013</strain>
        <tissue evidence="2">Whole animal</tissue>
    </source>
</reference>
<evidence type="ECO:0000313" key="2">
    <source>
        <dbReference type="EMBL" id="OAF63928.1"/>
    </source>
</evidence>
<feature type="region of interest" description="Disordered" evidence="1">
    <location>
        <begin position="1"/>
        <end position="22"/>
    </location>
</feature>
<dbReference type="AlphaFoldDB" id="A0A177APK3"/>
<dbReference type="InterPro" id="IPR036388">
    <property type="entry name" value="WH-like_DNA-bd_sf"/>
</dbReference>
<gene>
    <name evidence="2" type="ORF">A3Q56_08370</name>
</gene>
<protein>
    <submittedName>
        <fullName evidence="2">Uncharacterized protein</fullName>
    </submittedName>
</protein>
<dbReference type="OrthoDB" id="8954335at2759"/>
<dbReference type="EMBL" id="LWCA01002346">
    <property type="protein sequence ID" value="OAF63928.1"/>
    <property type="molecule type" value="Genomic_DNA"/>
</dbReference>
<dbReference type="Proteomes" id="UP000078046">
    <property type="component" value="Unassembled WGS sequence"/>
</dbReference>
<name>A0A177APK3_9BILA</name>
<comment type="caution">
    <text evidence="2">The sequence shown here is derived from an EMBL/GenBank/DDBJ whole genome shotgun (WGS) entry which is preliminary data.</text>
</comment>
<evidence type="ECO:0000256" key="1">
    <source>
        <dbReference type="SAM" id="MobiDB-lite"/>
    </source>
</evidence>
<accession>A0A177APK3</accession>
<keyword evidence="3" id="KW-1185">Reference proteome</keyword>